<sequence length="407" mass="45038">MLVARQPILDREQKLLGYELLFRAQAEDREARITNRDAATARVLLHAFVDFGIKRLVGESLAFVNLTRNLLLNHQHLPSSGKQVGLEILEGQKFDAELVEAVRTLAGRGYTIVLDDFAFGDGGPALEALLGLAHMVKLDVLAHDAESLAATVQRLRRHPLKLVAEKVQTREQYERCLALGFDYFQGYYLLRPENVAEATLGESRINVMRLLAAIENPATGPDELDAVIRNDAVLSYKLLRLVNSAYFALPIKVKSILHAIVYLGLGRVRGWVRMLALAGLEDRPAELLKTALVRARMCEQLAARMSRERQEMAFTVGLFSLLDALMNAPMETLFDKLPLPEEVRAAVQRGEGPLAPLLDEALACERAEWDRLAEGGAHAERLAHAYLSAVEWAEQVYGFAGAQAAAA</sequence>
<dbReference type="HOGENOM" id="CLU_044951_2_0_6"/>
<dbReference type="Pfam" id="PF08668">
    <property type="entry name" value="HDOD"/>
    <property type="match status" value="1"/>
</dbReference>
<dbReference type="InterPro" id="IPR001633">
    <property type="entry name" value="EAL_dom"/>
</dbReference>
<evidence type="ECO:0000259" key="1">
    <source>
        <dbReference type="PROSITE" id="PS50883"/>
    </source>
</evidence>
<evidence type="ECO:0000313" key="3">
    <source>
        <dbReference type="EMBL" id="GAN45496.1"/>
    </source>
</evidence>
<dbReference type="Pfam" id="PF00563">
    <property type="entry name" value="EAL"/>
    <property type="match status" value="1"/>
</dbReference>
<dbReference type="InterPro" id="IPR035919">
    <property type="entry name" value="EAL_sf"/>
</dbReference>
<dbReference type="PROSITE" id="PS51833">
    <property type="entry name" value="HDOD"/>
    <property type="match status" value="1"/>
</dbReference>
<protein>
    <submittedName>
        <fullName evidence="3">Diguanylate phosphodiesterase</fullName>
    </submittedName>
</protein>
<dbReference type="SUPFAM" id="SSF141868">
    <property type="entry name" value="EAL domain-like"/>
    <property type="match status" value="1"/>
</dbReference>
<evidence type="ECO:0000259" key="2">
    <source>
        <dbReference type="PROSITE" id="PS51833"/>
    </source>
</evidence>
<gene>
    <name evidence="3" type="ORF">MBSD_2045</name>
</gene>
<dbReference type="InterPro" id="IPR013976">
    <property type="entry name" value="HDOD"/>
</dbReference>
<dbReference type="AlphaFoldDB" id="A0A0U1PB30"/>
<dbReference type="PANTHER" id="PTHR33525">
    <property type="match status" value="1"/>
</dbReference>
<dbReference type="PIRSF" id="PIRSF003180">
    <property type="entry name" value="DiGMPpdiest_YuxH"/>
    <property type="match status" value="1"/>
</dbReference>
<dbReference type="InterPro" id="IPR052340">
    <property type="entry name" value="RNase_Y/CdgJ"/>
</dbReference>
<proteinExistence type="predicted"/>
<dbReference type="EMBL" id="DF952381">
    <property type="protein sequence ID" value="GAN45496.1"/>
    <property type="molecule type" value="Genomic_DNA"/>
</dbReference>
<dbReference type="InterPro" id="IPR014408">
    <property type="entry name" value="dGMP_Pdiesterase_EAL/HD-GYP"/>
</dbReference>
<reference evidence="3" key="1">
    <citation type="submission" date="2015-03" db="EMBL/GenBank/DDBJ databases">
        <title>Draft genome sequence of Mizugakiibacter sediminis skMP5.</title>
        <authorList>
            <person name="Watanabe T."/>
            <person name="Kojima H."/>
            <person name="Fukui M."/>
        </authorList>
    </citation>
    <scope>NUCLEOTIDE SEQUENCE</scope>
    <source>
        <strain evidence="3">SkMP5</strain>
    </source>
</reference>
<feature type="domain" description="EAL" evidence="1">
    <location>
        <begin position="1"/>
        <end position="206"/>
    </location>
</feature>
<dbReference type="Gene3D" id="1.10.3210.10">
    <property type="entry name" value="Hypothetical protein af1432"/>
    <property type="match status" value="1"/>
</dbReference>
<dbReference type="SMART" id="SM00052">
    <property type="entry name" value="EAL"/>
    <property type="match status" value="1"/>
</dbReference>
<dbReference type="SUPFAM" id="SSF109604">
    <property type="entry name" value="HD-domain/PDEase-like"/>
    <property type="match status" value="1"/>
</dbReference>
<accession>A0A0U1PB30</accession>
<dbReference type="PANTHER" id="PTHR33525:SF4">
    <property type="entry name" value="CYCLIC DI-GMP PHOSPHODIESTERASE CDGJ"/>
    <property type="match status" value="1"/>
</dbReference>
<dbReference type="Gene3D" id="3.20.20.450">
    <property type="entry name" value="EAL domain"/>
    <property type="match status" value="1"/>
</dbReference>
<feature type="domain" description="HDOD" evidence="2">
    <location>
        <begin position="200"/>
        <end position="385"/>
    </location>
</feature>
<name>A0A0U1PB30_9GAMM</name>
<organism evidence="3">
    <name type="scientific">Mizugakiibacter sediminis</name>
    <dbReference type="NCBI Taxonomy" id="1475481"/>
    <lineage>
        <taxon>Bacteria</taxon>
        <taxon>Pseudomonadati</taxon>
        <taxon>Pseudomonadota</taxon>
        <taxon>Gammaproteobacteria</taxon>
        <taxon>Lysobacterales</taxon>
        <taxon>Rhodanobacteraceae</taxon>
        <taxon>Mizugakiibacter</taxon>
    </lineage>
</organism>
<dbReference type="PROSITE" id="PS50883">
    <property type="entry name" value="EAL"/>
    <property type="match status" value="1"/>
</dbReference>